<dbReference type="STRING" id="456900.A0A195CCT9"/>
<evidence type="ECO:0000256" key="6">
    <source>
        <dbReference type="ARBA" id="ARBA00023049"/>
    </source>
</evidence>
<dbReference type="InterPro" id="IPR011765">
    <property type="entry name" value="Pept_M16_N"/>
</dbReference>
<dbReference type="Proteomes" id="UP000078542">
    <property type="component" value="Unassembled WGS sequence"/>
</dbReference>
<evidence type="ECO:0000256" key="4">
    <source>
        <dbReference type="ARBA" id="ARBA00022801"/>
    </source>
</evidence>
<dbReference type="GO" id="GO:0008237">
    <property type="term" value="F:metallopeptidase activity"/>
    <property type="evidence" value="ECO:0007669"/>
    <property type="project" value="UniProtKB-KW"/>
</dbReference>
<evidence type="ECO:0000256" key="2">
    <source>
        <dbReference type="ARBA" id="ARBA00022670"/>
    </source>
</evidence>
<feature type="domain" description="Peptidase M16 N-terminal" evidence="7">
    <location>
        <begin position="8"/>
        <end position="119"/>
    </location>
</feature>
<accession>A0A195CCT9</accession>
<keyword evidence="5" id="KW-0862">Zinc</keyword>
<dbReference type="PANTHER" id="PTHR43690:SF18">
    <property type="entry name" value="INSULIN-DEGRADING ENZYME-RELATED"/>
    <property type="match status" value="1"/>
</dbReference>
<keyword evidence="4" id="KW-0378">Hydrolase</keyword>
<reference evidence="10 11" key="1">
    <citation type="submission" date="2016-03" db="EMBL/GenBank/DDBJ databases">
        <title>Cyphomyrmex costatus WGS genome.</title>
        <authorList>
            <person name="Nygaard S."/>
            <person name="Hu H."/>
            <person name="Boomsma J."/>
            <person name="Zhang G."/>
        </authorList>
    </citation>
    <scope>NUCLEOTIDE SEQUENCE [LARGE SCALE GENOMIC DNA]</scope>
    <source>
        <strain evidence="10">MS0001</strain>
        <tissue evidence="10">Whole body</tissue>
    </source>
</reference>
<name>A0A195CCT9_9HYME</name>
<dbReference type="Pfam" id="PF16187">
    <property type="entry name" value="Peptidase_M16_M"/>
    <property type="match status" value="1"/>
</dbReference>
<protein>
    <submittedName>
        <fullName evidence="10">Nardilysin</fullName>
    </submittedName>
</protein>
<evidence type="ECO:0000256" key="5">
    <source>
        <dbReference type="ARBA" id="ARBA00022833"/>
    </source>
</evidence>
<dbReference type="FunFam" id="3.30.830.10:FF:000005">
    <property type="entry name" value="nardilysin isoform X1"/>
    <property type="match status" value="1"/>
</dbReference>
<evidence type="ECO:0000259" key="8">
    <source>
        <dbReference type="Pfam" id="PF05193"/>
    </source>
</evidence>
<dbReference type="Gene3D" id="3.30.830.10">
    <property type="entry name" value="Metalloenzyme, LuxS/M16 peptidase-like"/>
    <property type="match status" value="3"/>
</dbReference>
<evidence type="ECO:0000259" key="9">
    <source>
        <dbReference type="Pfam" id="PF16187"/>
    </source>
</evidence>
<dbReference type="InterPro" id="IPR007863">
    <property type="entry name" value="Peptidase_M16_C"/>
</dbReference>
<proteinExistence type="inferred from homology"/>
<dbReference type="GO" id="GO:0046872">
    <property type="term" value="F:metal ion binding"/>
    <property type="evidence" value="ECO:0007669"/>
    <property type="project" value="UniProtKB-KW"/>
</dbReference>
<comment type="similarity">
    <text evidence="1">Belongs to the peptidase M16 family.</text>
</comment>
<dbReference type="InterPro" id="IPR032632">
    <property type="entry name" value="Peptidase_M16_M"/>
</dbReference>
<evidence type="ECO:0000313" key="11">
    <source>
        <dbReference type="Proteomes" id="UP000078542"/>
    </source>
</evidence>
<dbReference type="SUPFAM" id="SSF63411">
    <property type="entry name" value="LuxS/MPP-like metallohydrolase"/>
    <property type="match status" value="3"/>
</dbReference>
<feature type="domain" description="Peptidase M16 C-terminal" evidence="8">
    <location>
        <begin position="162"/>
        <end position="347"/>
    </location>
</feature>
<dbReference type="EMBL" id="KQ977935">
    <property type="protein sequence ID" value="KYM98617.1"/>
    <property type="molecule type" value="Genomic_DNA"/>
</dbReference>
<evidence type="ECO:0000256" key="1">
    <source>
        <dbReference type="ARBA" id="ARBA00007261"/>
    </source>
</evidence>
<keyword evidence="11" id="KW-1185">Reference proteome</keyword>
<keyword evidence="3" id="KW-0479">Metal-binding</keyword>
<sequence length="749" mass="87929">MYTLTFFKQAACGLCINVGRLSDPKICPGITRFLEASLFRQLDEHILNNINLEDFISSNNGTKDVSIDSEHTTFYFEIDNKALVRALDCFAQFFIKPMITKSSLEMQQETIRNEFQMALFNGNLRYEQLFSSFAQIGHPVHKISSDNIIKMRNELDSENLHNVLLKFKERHYSAHRMKLVIQSRLSLDALEEFVIKFFANIPTNKLHPENFMRFKDVLPFDTPAFRKMYKVHDSMESLTQLKITWALPLLHDFNYYKYKPDQYISWIIEYKGKGSLINYLRKKKWCPTYNMFHCNYERNSLYSSIQLTMKLTHEGRKHLEDVLNAIFSFINLLKKEGPQKEIYNDILQSKHNYFRFKDYKKEPISHVKKLCKNMHIYPSESYLTGELHFDFNSELIQESLNNLVPEMTNIMIFSKNIDLLELDQFDPCWMTEYKDIEIPKKWIKHWKVIEPLPEIFLPLPNIFLTREFSVIPLPKKVPKYPIKLYSDPVSEIWYCPDSKFRTPKCYVCFHFITPLKLQSVKNGVLMGMYCDVLKELITEELYPAEQAGFKYNIDVGEIGFTLQISGFRPTMPLLLNLLASNMVKLPEYITEDLFQSIKTQQIELYNIGIKKPEILIKDMLLSILKLVHYSQVDMLTALHNITLKDFEEFVISFTDYLYIQCLVQGNVIQIDAFNLVQQFIKTINPMPLHSSATQYLRSIQIPLGTSYYKIKNVNKLDATSLVLNHYQVGIKSIESFMLIKLLMVSITLK</sequence>
<dbReference type="InterPro" id="IPR050626">
    <property type="entry name" value="Peptidase_M16"/>
</dbReference>
<keyword evidence="6" id="KW-0482">Metalloprotease</keyword>
<organism evidence="10 11">
    <name type="scientific">Cyphomyrmex costatus</name>
    <dbReference type="NCBI Taxonomy" id="456900"/>
    <lineage>
        <taxon>Eukaryota</taxon>
        <taxon>Metazoa</taxon>
        <taxon>Ecdysozoa</taxon>
        <taxon>Arthropoda</taxon>
        <taxon>Hexapoda</taxon>
        <taxon>Insecta</taxon>
        <taxon>Pterygota</taxon>
        <taxon>Neoptera</taxon>
        <taxon>Endopterygota</taxon>
        <taxon>Hymenoptera</taxon>
        <taxon>Apocrita</taxon>
        <taxon>Aculeata</taxon>
        <taxon>Formicoidea</taxon>
        <taxon>Formicidae</taxon>
        <taxon>Myrmicinae</taxon>
        <taxon>Cyphomyrmex</taxon>
    </lineage>
</organism>
<dbReference type="PANTHER" id="PTHR43690">
    <property type="entry name" value="NARDILYSIN"/>
    <property type="match status" value="1"/>
</dbReference>
<dbReference type="AlphaFoldDB" id="A0A195CCT9"/>
<dbReference type="InterPro" id="IPR011249">
    <property type="entry name" value="Metalloenz_LuxS/M16"/>
</dbReference>
<evidence type="ECO:0000313" key="10">
    <source>
        <dbReference type="EMBL" id="KYM98617.1"/>
    </source>
</evidence>
<dbReference type="GO" id="GO:0006508">
    <property type="term" value="P:proteolysis"/>
    <property type="evidence" value="ECO:0007669"/>
    <property type="project" value="UniProtKB-KW"/>
</dbReference>
<evidence type="ECO:0000259" key="7">
    <source>
        <dbReference type="Pfam" id="PF00675"/>
    </source>
</evidence>
<feature type="domain" description="Peptidase M16 middle/third" evidence="9">
    <location>
        <begin position="354"/>
        <end position="636"/>
    </location>
</feature>
<keyword evidence="2" id="KW-0645">Protease</keyword>
<gene>
    <name evidence="10" type="ORF">ALC62_10585</name>
</gene>
<dbReference type="Pfam" id="PF05193">
    <property type="entry name" value="Peptidase_M16_C"/>
    <property type="match status" value="1"/>
</dbReference>
<dbReference type="Pfam" id="PF00675">
    <property type="entry name" value="Peptidase_M16"/>
    <property type="match status" value="1"/>
</dbReference>
<evidence type="ECO:0000256" key="3">
    <source>
        <dbReference type="ARBA" id="ARBA00022723"/>
    </source>
</evidence>